<feature type="domain" description="CobW C-terminal" evidence="3">
    <location>
        <begin position="263"/>
        <end position="346"/>
    </location>
</feature>
<dbReference type="Pfam" id="PF07683">
    <property type="entry name" value="CobW_C"/>
    <property type="match status" value="1"/>
</dbReference>
<dbReference type="Gene3D" id="3.40.50.300">
    <property type="entry name" value="P-loop containing nucleotide triphosphate hydrolases"/>
    <property type="match status" value="1"/>
</dbReference>
<dbReference type="OrthoDB" id="9808822at2"/>
<proteinExistence type="predicted"/>
<dbReference type="PANTHER" id="PTHR13748">
    <property type="entry name" value="COBW-RELATED"/>
    <property type="match status" value="1"/>
</dbReference>
<accession>A0A1N7M165</accession>
<dbReference type="InterPro" id="IPR011629">
    <property type="entry name" value="CobW-like_C"/>
</dbReference>
<gene>
    <name evidence="4" type="ORF">SAMN05421760_10570</name>
</gene>
<dbReference type="InterPro" id="IPR051316">
    <property type="entry name" value="Zinc-reg_GTPase_activator"/>
</dbReference>
<dbReference type="Proteomes" id="UP000185999">
    <property type="component" value="Unassembled WGS sequence"/>
</dbReference>
<dbReference type="AlphaFoldDB" id="A0A1N7M165"/>
<dbReference type="SUPFAM" id="SSF52540">
    <property type="entry name" value="P-loop containing nucleoside triphosphate hydrolases"/>
    <property type="match status" value="1"/>
</dbReference>
<keyword evidence="5" id="KW-1185">Reference proteome</keyword>
<sequence>MLSNIPTNIITGFLGVGKTTALNQLIKQKPENETWAIVVNEFGQIGIDQSVLTDQTGIQIKEIAGGCICCALGPALTISLAMLLRRTRPDRVIIEPTGLGHPEGLIDILQSESFREVLTLRSIICLLDPRVLEQPEVLRHQTFIDQLNLADIIALNKCDLATTAQVNEAQTLSENMFPPKQKVIQIIQGEFPIQLLDHTRNTALSAHYPDAHSNGSDPQPLPQQLSKQASKQSPPQPPVLPALFLPEPGKPIKRTGANQEAFSCGWVFHPDDQFDHDSLLAYLNSLTQIWRLKGVFRIGHSRVFYNRVLDETTTQPIAWRRDSRLEIISQTPLAWHEIETALLSMIKK</sequence>
<organism evidence="4 5">
    <name type="scientific">Neptunomonas antarctica</name>
    <dbReference type="NCBI Taxonomy" id="619304"/>
    <lineage>
        <taxon>Bacteria</taxon>
        <taxon>Pseudomonadati</taxon>
        <taxon>Pseudomonadota</taxon>
        <taxon>Gammaproteobacteria</taxon>
        <taxon>Oceanospirillales</taxon>
        <taxon>Oceanospirillaceae</taxon>
        <taxon>Neptunomonas</taxon>
    </lineage>
</organism>
<evidence type="ECO:0000256" key="2">
    <source>
        <dbReference type="SAM" id="MobiDB-lite"/>
    </source>
</evidence>
<comment type="function">
    <text evidence="1">Zinc chaperone that directly transfers zinc cofactor to target proteins, thereby activating them. Zinc is transferred from the CXCC motif in the GTPase domain to the zinc binding site in target proteins in a process requiring GTP hydrolysis.</text>
</comment>
<feature type="compositionally biased region" description="Low complexity" evidence="2">
    <location>
        <begin position="222"/>
        <end position="233"/>
    </location>
</feature>
<dbReference type="InterPro" id="IPR003495">
    <property type="entry name" value="CobW/HypB/UreG_nucleotide-bd"/>
</dbReference>
<evidence type="ECO:0000259" key="3">
    <source>
        <dbReference type="SMART" id="SM00833"/>
    </source>
</evidence>
<dbReference type="PANTHER" id="PTHR13748:SF46">
    <property type="entry name" value="ZINC CHAPERONE YEIR"/>
    <property type="match status" value="1"/>
</dbReference>
<dbReference type="RefSeq" id="WP_054340130.1">
    <property type="nucleotide sequence ID" value="NZ_FTOE01000005.1"/>
</dbReference>
<dbReference type="Pfam" id="PF02492">
    <property type="entry name" value="cobW"/>
    <property type="match status" value="1"/>
</dbReference>
<dbReference type="SMART" id="SM00833">
    <property type="entry name" value="CobW_C"/>
    <property type="match status" value="1"/>
</dbReference>
<dbReference type="CDD" id="cd03112">
    <property type="entry name" value="CobW-like"/>
    <property type="match status" value="1"/>
</dbReference>
<evidence type="ECO:0000256" key="1">
    <source>
        <dbReference type="ARBA" id="ARBA00045658"/>
    </source>
</evidence>
<dbReference type="InterPro" id="IPR027417">
    <property type="entry name" value="P-loop_NTPase"/>
</dbReference>
<evidence type="ECO:0000313" key="5">
    <source>
        <dbReference type="Proteomes" id="UP000185999"/>
    </source>
</evidence>
<evidence type="ECO:0000313" key="4">
    <source>
        <dbReference type="EMBL" id="SIS79803.1"/>
    </source>
</evidence>
<dbReference type="GO" id="GO:0005737">
    <property type="term" value="C:cytoplasm"/>
    <property type="evidence" value="ECO:0007669"/>
    <property type="project" value="TreeGrafter"/>
</dbReference>
<reference evidence="5" key="1">
    <citation type="submission" date="2017-01" db="EMBL/GenBank/DDBJ databases">
        <authorList>
            <person name="Varghese N."/>
            <person name="Submissions S."/>
        </authorList>
    </citation>
    <scope>NUCLEOTIDE SEQUENCE [LARGE SCALE GENOMIC DNA]</scope>
    <source>
        <strain evidence="5">DSM 22306</strain>
    </source>
</reference>
<dbReference type="STRING" id="619304.SAMN05421760_10570"/>
<dbReference type="EMBL" id="FTOE01000005">
    <property type="protein sequence ID" value="SIS79803.1"/>
    <property type="molecule type" value="Genomic_DNA"/>
</dbReference>
<name>A0A1N7M165_9GAMM</name>
<protein>
    <submittedName>
        <fullName evidence="4">GTPase, G3E family</fullName>
    </submittedName>
</protein>
<feature type="region of interest" description="Disordered" evidence="2">
    <location>
        <begin position="206"/>
        <end position="242"/>
    </location>
</feature>